<dbReference type="EMBL" id="JANRMI010000003">
    <property type="protein sequence ID" value="MDG0816985.1"/>
    <property type="molecule type" value="Genomic_DNA"/>
</dbReference>
<protein>
    <submittedName>
        <fullName evidence="2">Uncharacterized protein</fullName>
    </submittedName>
</protein>
<evidence type="ECO:0000313" key="2">
    <source>
        <dbReference type="EMBL" id="MDG0816985.1"/>
    </source>
</evidence>
<keyword evidence="3" id="KW-1185">Reference proteome</keyword>
<proteinExistence type="predicted"/>
<comment type="caution">
    <text evidence="2">The sequence shown here is derived from an EMBL/GenBank/DDBJ whole genome shotgun (WGS) entry which is preliminary data.</text>
</comment>
<sequence length="113" mass="12873">MKFLGATILVLLTSFSALAQDNEVTCKVKVNSEIQFDFILASPEGQKIKIGDFEAFRVFLNHTANNQFSLEVFDGDLAMRTYSDAPLRTLNDEITHTIWKRDVLFETTCQLHK</sequence>
<gene>
    <name evidence="2" type="ORF">NWE73_11455</name>
</gene>
<evidence type="ECO:0000313" key="3">
    <source>
        <dbReference type="Proteomes" id="UP001152321"/>
    </source>
</evidence>
<evidence type="ECO:0000256" key="1">
    <source>
        <dbReference type="SAM" id="SignalP"/>
    </source>
</evidence>
<reference evidence="2" key="1">
    <citation type="submission" date="2022-08" db="EMBL/GenBank/DDBJ databases">
        <title>Novel Bdellovibrio Species Isolated from Svalbard: Designation Bdellovibrio svalbardensis.</title>
        <authorList>
            <person name="Mitchell R.J."/>
            <person name="Choi S.Y."/>
        </authorList>
    </citation>
    <scope>NUCLEOTIDE SEQUENCE</scope>
    <source>
        <strain evidence="2">PAP01</strain>
    </source>
</reference>
<name>A0ABT6DJE3_9BACT</name>
<dbReference type="Proteomes" id="UP001152321">
    <property type="component" value="Unassembled WGS sequence"/>
</dbReference>
<feature type="signal peptide" evidence="1">
    <location>
        <begin position="1"/>
        <end position="19"/>
    </location>
</feature>
<accession>A0ABT6DJE3</accession>
<dbReference type="RefSeq" id="WP_277578462.1">
    <property type="nucleotide sequence ID" value="NZ_JANRMI010000003.1"/>
</dbReference>
<keyword evidence="1" id="KW-0732">Signal</keyword>
<feature type="chain" id="PRO_5045801007" evidence="1">
    <location>
        <begin position="20"/>
        <end position="113"/>
    </location>
</feature>
<organism evidence="2 3">
    <name type="scientific">Bdellovibrio svalbardensis</name>
    <dbReference type="NCBI Taxonomy" id="2972972"/>
    <lineage>
        <taxon>Bacteria</taxon>
        <taxon>Pseudomonadati</taxon>
        <taxon>Bdellovibrionota</taxon>
        <taxon>Bdellovibrionia</taxon>
        <taxon>Bdellovibrionales</taxon>
        <taxon>Pseudobdellovibrionaceae</taxon>
        <taxon>Bdellovibrio</taxon>
    </lineage>
</organism>